<evidence type="ECO:0000259" key="3">
    <source>
        <dbReference type="PROSITE" id="PS50110"/>
    </source>
</evidence>
<dbReference type="AlphaFoldDB" id="A0A5C5WVC8"/>
<dbReference type="Gene3D" id="3.30.565.10">
    <property type="entry name" value="Histidine kinase-like ATPase, C-terminal domain"/>
    <property type="match status" value="1"/>
</dbReference>
<dbReference type="InterPro" id="IPR003594">
    <property type="entry name" value="HATPase_dom"/>
</dbReference>
<dbReference type="SUPFAM" id="SSF55874">
    <property type="entry name" value="ATPase domain of HSP90 chaperone/DNA topoisomerase II/histidine kinase"/>
    <property type="match status" value="1"/>
</dbReference>
<dbReference type="EMBL" id="SJPI01000001">
    <property type="protein sequence ID" value="TWT54209.1"/>
    <property type="molecule type" value="Genomic_DNA"/>
</dbReference>
<dbReference type="CDD" id="cd00156">
    <property type="entry name" value="REC"/>
    <property type="match status" value="1"/>
</dbReference>
<keyword evidence="1 2" id="KW-0597">Phosphoprotein</keyword>
<feature type="modified residue" description="4-aspartylphosphate" evidence="2">
    <location>
        <position position="55"/>
    </location>
</feature>
<evidence type="ECO:0000256" key="2">
    <source>
        <dbReference type="PROSITE-ProRule" id="PRU00169"/>
    </source>
</evidence>
<dbReference type="InterPro" id="IPR036890">
    <property type="entry name" value="HATPase_C_sf"/>
</dbReference>
<name>A0A5C5WVC8_9BACT</name>
<proteinExistence type="predicted"/>
<dbReference type="InterPro" id="IPR001789">
    <property type="entry name" value="Sig_transdc_resp-reg_receiver"/>
</dbReference>
<feature type="domain" description="Response regulatory" evidence="3">
    <location>
        <begin position="6"/>
        <end position="120"/>
    </location>
</feature>
<reference evidence="4 5" key="1">
    <citation type="submission" date="2019-02" db="EMBL/GenBank/DDBJ databases">
        <title>Deep-cultivation of Planctomycetes and their phenomic and genomic characterization uncovers novel biology.</title>
        <authorList>
            <person name="Wiegand S."/>
            <person name="Jogler M."/>
            <person name="Boedeker C."/>
            <person name="Pinto D."/>
            <person name="Vollmers J."/>
            <person name="Rivas-Marin E."/>
            <person name="Kohn T."/>
            <person name="Peeters S.H."/>
            <person name="Heuer A."/>
            <person name="Rast P."/>
            <person name="Oberbeckmann S."/>
            <person name="Bunk B."/>
            <person name="Jeske O."/>
            <person name="Meyerdierks A."/>
            <person name="Storesund J.E."/>
            <person name="Kallscheuer N."/>
            <person name="Luecker S."/>
            <person name="Lage O.M."/>
            <person name="Pohl T."/>
            <person name="Merkel B.J."/>
            <person name="Hornburger P."/>
            <person name="Mueller R.-W."/>
            <person name="Bruemmer F."/>
            <person name="Labrenz M."/>
            <person name="Spormann A.M."/>
            <person name="Op Den Camp H."/>
            <person name="Overmann J."/>
            <person name="Amann R."/>
            <person name="Jetten M.S.M."/>
            <person name="Mascher T."/>
            <person name="Medema M.H."/>
            <person name="Devos D.P."/>
            <person name="Kaster A.-K."/>
            <person name="Ovreas L."/>
            <person name="Rohde M."/>
            <person name="Galperin M.Y."/>
            <person name="Jogler C."/>
        </authorList>
    </citation>
    <scope>NUCLEOTIDE SEQUENCE [LARGE SCALE GENOMIC DNA]</scope>
    <source>
        <strain evidence="4 5">Pla22</strain>
    </source>
</reference>
<evidence type="ECO:0000256" key="1">
    <source>
        <dbReference type="ARBA" id="ARBA00022553"/>
    </source>
</evidence>
<dbReference type="CDD" id="cd16936">
    <property type="entry name" value="HATPase_RsbW-like"/>
    <property type="match status" value="1"/>
</dbReference>
<dbReference type="Pfam" id="PF00072">
    <property type="entry name" value="Response_reg"/>
    <property type="match status" value="1"/>
</dbReference>
<dbReference type="InterPro" id="IPR050595">
    <property type="entry name" value="Bact_response_regulator"/>
</dbReference>
<dbReference type="SUPFAM" id="SSF52172">
    <property type="entry name" value="CheY-like"/>
    <property type="match status" value="1"/>
</dbReference>
<dbReference type="GO" id="GO:0000160">
    <property type="term" value="P:phosphorelay signal transduction system"/>
    <property type="evidence" value="ECO:0007669"/>
    <property type="project" value="InterPro"/>
</dbReference>
<dbReference type="OrthoDB" id="9770645at2"/>
<keyword evidence="5" id="KW-1185">Reference proteome</keyword>
<dbReference type="InterPro" id="IPR011006">
    <property type="entry name" value="CheY-like_superfamily"/>
</dbReference>
<dbReference type="Gene3D" id="3.40.50.2300">
    <property type="match status" value="1"/>
</dbReference>
<evidence type="ECO:0000313" key="5">
    <source>
        <dbReference type="Proteomes" id="UP000316598"/>
    </source>
</evidence>
<dbReference type="Proteomes" id="UP000316598">
    <property type="component" value="Unassembled WGS sequence"/>
</dbReference>
<comment type="caution">
    <text evidence="4">The sequence shown here is derived from an EMBL/GenBank/DDBJ whole genome shotgun (WGS) entry which is preliminary data.</text>
</comment>
<dbReference type="PANTHER" id="PTHR44591">
    <property type="entry name" value="STRESS RESPONSE REGULATOR PROTEIN 1"/>
    <property type="match status" value="1"/>
</dbReference>
<gene>
    <name evidence="4" type="primary">tcrX_2</name>
    <name evidence="4" type="ORF">Pla22_18440</name>
</gene>
<organism evidence="4 5">
    <name type="scientific">Rubripirellula amarantea</name>
    <dbReference type="NCBI Taxonomy" id="2527999"/>
    <lineage>
        <taxon>Bacteria</taxon>
        <taxon>Pseudomonadati</taxon>
        <taxon>Planctomycetota</taxon>
        <taxon>Planctomycetia</taxon>
        <taxon>Pirellulales</taxon>
        <taxon>Pirellulaceae</taxon>
        <taxon>Rubripirellula</taxon>
    </lineage>
</organism>
<dbReference type="PROSITE" id="PS50110">
    <property type="entry name" value="RESPONSE_REGULATORY"/>
    <property type="match status" value="1"/>
</dbReference>
<protein>
    <submittedName>
        <fullName evidence="4">Putative transcriptional regulatory protein TcrX</fullName>
    </submittedName>
</protein>
<sequence length="313" mass="34265">MAGPSHILVVDDSPTQLRQMQILLEQDGYQVESAVGVEEALAAIAEKPPLLVVSDMQMPGMSGLDLVEILRGTNPSLPVVLTTSEGSEDVAADALRRGAASYVPKRDLNTTLAPVVRQVLSIGESQRSVLEVAQYTKEAMLTLEIDNQESIVPAVIARLEKMLIEMDLFSECTRMQIGMALDEALLNAIVHGNLEISSELRDHGEGDEYNELIAVRKSALPYADRRVTIILHATRDEVAFTIADEGPGFDFSKVGDPTDPENLECAGGRGLFMIHAFMDDVVYNDKGNCLKMVKYVASEDEEDEEKDCHDESD</sequence>
<dbReference type="RefSeq" id="WP_146514292.1">
    <property type="nucleotide sequence ID" value="NZ_SJPI01000001.1"/>
</dbReference>
<evidence type="ECO:0000313" key="4">
    <source>
        <dbReference type="EMBL" id="TWT54209.1"/>
    </source>
</evidence>
<dbReference type="SMART" id="SM00448">
    <property type="entry name" value="REC"/>
    <property type="match status" value="1"/>
</dbReference>
<dbReference type="Pfam" id="PF13581">
    <property type="entry name" value="HATPase_c_2"/>
    <property type="match status" value="1"/>
</dbReference>
<accession>A0A5C5WVC8</accession>
<dbReference type="PANTHER" id="PTHR44591:SF25">
    <property type="entry name" value="CHEMOTAXIS TWO-COMPONENT RESPONSE REGULATOR"/>
    <property type="match status" value="1"/>
</dbReference>